<comment type="catalytic activity">
    <reaction evidence="1 7">
        <text>Hydrolysis of terminal non-reducing N-acetyl-D-hexosamine residues in N-acetyl-beta-D-hexosaminides.</text>
        <dbReference type="EC" id="3.2.1.52"/>
    </reaction>
</comment>
<dbReference type="GO" id="GO:0005886">
    <property type="term" value="C:plasma membrane"/>
    <property type="evidence" value="ECO:0007669"/>
    <property type="project" value="TreeGrafter"/>
</dbReference>
<dbReference type="Pfam" id="PF00728">
    <property type="entry name" value="Glyco_hydro_20"/>
    <property type="match status" value="1"/>
</dbReference>
<evidence type="ECO:0000313" key="13">
    <source>
        <dbReference type="RefSeq" id="XP_015594014.1"/>
    </source>
</evidence>
<dbReference type="GO" id="GO:0016231">
    <property type="term" value="F:beta-N-acetylglucosaminidase activity"/>
    <property type="evidence" value="ECO:0007669"/>
    <property type="project" value="TreeGrafter"/>
</dbReference>
<gene>
    <name evidence="13" type="primary">LOC107267177</name>
</gene>
<dbReference type="KEGG" id="ccin:107267177"/>
<protein>
    <recommendedName>
        <fullName evidence="7">Beta-hexosaminidase</fullName>
        <ecNumber evidence="7">3.2.1.52</ecNumber>
    </recommendedName>
</protein>
<dbReference type="InterPro" id="IPR025705">
    <property type="entry name" value="Beta_hexosaminidase_sua/sub"/>
</dbReference>
<keyword evidence="6 7" id="KW-0326">Glycosidase</keyword>
<dbReference type="RefSeq" id="XP_015594014.1">
    <property type="nucleotide sequence ID" value="XM_015738528.2"/>
</dbReference>
<evidence type="ECO:0000259" key="10">
    <source>
        <dbReference type="Pfam" id="PF00728"/>
    </source>
</evidence>
<evidence type="ECO:0000256" key="7">
    <source>
        <dbReference type="PIRNR" id="PIRNR001093"/>
    </source>
</evidence>
<dbReference type="PIRSF" id="PIRSF001093">
    <property type="entry name" value="B-hxosamndse_ab_euk"/>
    <property type="match status" value="1"/>
</dbReference>
<feature type="domain" description="Glycoside hydrolase family 20 catalytic" evidence="10">
    <location>
        <begin position="206"/>
        <end position="555"/>
    </location>
</feature>
<dbReference type="InterPro" id="IPR029018">
    <property type="entry name" value="Hex-like_dom2"/>
</dbReference>
<keyword evidence="4 7" id="KW-0378">Hydrolase</keyword>
<dbReference type="InterPro" id="IPR015883">
    <property type="entry name" value="Glyco_hydro_20_cat"/>
</dbReference>
<keyword evidence="3 9" id="KW-0732">Signal</keyword>
<feature type="domain" description="Beta-hexosaminidase eukaryotic type N-terminal" evidence="11">
    <location>
        <begin position="62"/>
        <end position="182"/>
    </location>
</feature>
<keyword evidence="12" id="KW-1185">Reference proteome</keyword>
<evidence type="ECO:0000256" key="2">
    <source>
        <dbReference type="ARBA" id="ARBA00006285"/>
    </source>
</evidence>
<feature type="active site" description="Proton donor" evidence="8">
    <location>
        <position position="365"/>
    </location>
</feature>
<organism evidence="12 13">
    <name type="scientific">Cephus cinctus</name>
    <name type="common">Wheat stem sawfly</name>
    <dbReference type="NCBI Taxonomy" id="211228"/>
    <lineage>
        <taxon>Eukaryota</taxon>
        <taxon>Metazoa</taxon>
        <taxon>Ecdysozoa</taxon>
        <taxon>Arthropoda</taxon>
        <taxon>Hexapoda</taxon>
        <taxon>Insecta</taxon>
        <taxon>Pterygota</taxon>
        <taxon>Neoptera</taxon>
        <taxon>Endopterygota</taxon>
        <taxon>Hymenoptera</taxon>
        <taxon>Cephoidea</taxon>
        <taxon>Cephidae</taxon>
        <taxon>Cephus</taxon>
    </lineage>
</organism>
<dbReference type="Pfam" id="PF14845">
    <property type="entry name" value="Glycohydro_20b2"/>
    <property type="match status" value="1"/>
</dbReference>
<evidence type="ECO:0000256" key="4">
    <source>
        <dbReference type="ARBA" id="ARBA00022801"/>
    </source>
</evidence>
<evidence type="ECO:0000256" key="6">
    <source>
        <dbReference type="ARBA" id="ARBA00023295"/>
    </source>
</evidence>
<proteinExistence type="inferred from homology"/>
<dbReference type="PANTHER" id="PTHR22600:SF26">
    <property type="entry name" value="BETA-N-ACETYLHEXOSAMINIDASE"/>
    <property type="match status" value="1"/>
</dbReference>
<dbReference type="SUPFAM" id="SSF51445">
    <property type="entry name" value="(Trans)glycosidases"/>
    <property type="match status" value="1"/>
</dbReference>
<evidence type="ECO:0000256" key="1">
    <source>
        <dbReference type="ARBA" id="ARBA00001231"/>
    </source>
</evidence>
<dbReference type="EC" id="3.2.1.52" evidence="7"/>
<evidence type="ECO:0000256" key="3">
    <source>
        <dbReference type="ARBA" id="ARBA00022729"/>
    </source>
</evidence>
<dbReference type="InterPro" id="IPR029019">
    <property type="entry name" value="HEX_eukaryotic_N"/>
</dbReference>
<evidence type="ECO:0000259" key="11">
    <source>
        <dbReference type="Pfam" id="PF14845"/>
    </source>
</evidence>
<dbReference type="PRINTS" id="PR00738">
    <property type="entry name" value="GLHYDRLASE20"/>
</dbReference>
<evidence type="ECO:0000256" key="8">
    <source>
        <dbReference type="PIRSR" id="PIRSR001093-1"/>
    </source>
</evidence>
<dbReference type="AlphaFoldDB" id="A0AAJ7BTJ7"/>
<feature type="chain" id="PRO_5042508048" description="Beta-hexosaminidase" evidence="9">
    <location>
        <begin position="19"/>
        <end position="598"/>
    </location>
</feature>
<dbReference type="SUPFAM" id="SSF55545">
    <property type="entry name" value="beta-N-acetylhexosaminidase-like domain"/>
    <property type="match status" value="1"/>
</dbReference>
<evidence type="ECO:0000256" key="5">
    <source>
        <dbReference type="ARBA" id="ARBA00023180"/>
    </source>
</evidence>
<evidence type="ECO:0000313" key="12">
    <source>
        <dbReference type="Proteomes" id="UP000694920"/>
    </source>
</evidence>
<dbReference type="GO" id="GO:0030203">
    <property type="term" value="P:glycosaminoglycan metabolic process"/>
    <property type="evidence" value="ECO:0007669"/>
    <property type="project" value="TreeGrafter"/>
</dbReference>
<dbReference type="InterPro" id="IPR017853">
    <property type="entry name" value="GH"/>
</dbReference>
<keyword evidence="5" id="KW-0325">Glycoprotein</keyword>
<comment type="similarity">
    <text evidence="2 7">Belongs to the glycosyl hydrolase 20 family.</text>
</comment>
<dbReference type="CDD" id="cd06562">
    <property type="entry name" value="GH20_HexA_HexB-like"/>
    <property type="match status" value="1"/>
</dbReference>
<dbReference type="Gene3D" id="3.20.20.80">
    <property type="entry name" value="Glycosidases"/>
    <property type="match status" value="1"/>
</dbReference>
<accession>A0AAJ7BTJ7</accession>
<dbReference type="PANTHER" id="PTHR22600">
    <property type="entry name" value="BETA-HEXOSAMINIDASE"/>
    <property type="match status" value="1"/>
</dbReference>
<feature type="signal peptide" evidence="9">
    <location>
        <begin position="1"/>
        <end position="18"/>
    </location>
</feature>
<dbReference type="CTD" id="38528"/>
<evidence type="ECO:0000256" key="9">
    <source>
        <dbReference type="SAM" id="SignalP"/>
    </source>
</evidence>
<dbReference type="GO" id="GO:0005975">
    <property type="term" value="P:carbohydrate metabolic process"/>
    <property type="evidence" value="ECO:0007669"/>
    <property type="project" value="InterPro"/>
</dbReference>
<dbReference type="Gene3D" id="3.30.379.10">
    <property type="entry name" value="Chitobiase/beta-hexosaminidase domain 2-like"/>
    <property type="match status" value="1"/>
</dbReference>
<name>A0AAJ7BTJ7_CEPCN</name>
<reference evidence="13" key="1">
    <citation type="submission" date="2025-08" db="UniProtKB">
        <authorList>
            <consortium name="RefSeq"/>
        </authorList>
    </citation>
    <scope>IDENTIFICATION</scope>
</reference>
<dbReference type="FunFam" id="3.20.20.80:FF:000063">
    <property type="entry name" value="Beta-hexosaminidase"/>
    <property type="match status" value="1"/>
</dbReference>
<sequence length="598" mass="67127">MFVILLLVFGTLQIFGDAHKIKSPWHYECSAGLCEKAAISSNVSTPLSLEVCQMFCGEAGAIWPKPTGHLSLGNFVVHLDPEAIKISGLNSTSKVSTLLSRSVNLLKSNVQRLGGGVANNKNGKALWVHFSGSLVKDLSMPLDISENYTLEVRQLDDGTVNATIVAESYFGARHGLETLSQLIVFDDLRSQVQIARDVNIVDGPVYPYRGITLDTSRNFIDKAAILRTIRGMAMSKLNTFHWHITDSHSFPYESKSLPNMSHYGSYTPQKVYTSKDVKEIVDYGLLHGVRVVPELDAPAHVGEGWQWIDNALLCFKAQPWMNYCVEPPCGQLNVSNEKVYEILETIYKDLIHDFKPALFHMGGDEVSTKCWNSVESFKQWMATKGWNTTGDSGFIKAWEYFQTKAYDALTRANNGKTLPSILWTSGLTDENNIDYLDPNKYIIQIWTESSDKSIARLIKKKFKVIFSNYDAVYLDCGFGAWVTSGNNWCSPYKGWQLLYDNSPLNIIIKQGFSTADKQYILGGSAALWTEQADTSSLDGRLWPRAAAYAERLWAEPSSSWIHAEQRMLRHRQRLVQKGIQADQLEPEWCSQNQGACPL</sequence>
<dbReference type="Proteomes" id="UP000694920">
    <property type="component" value="Unplaced"/>
</dbReference>
<dbReference type="GeneID" id="107267177"/>